<evidence type="ECO:0000313" key="20">
    <source>
        <dbReference type="EnsemblMetazoa" id="AMAM001007-PA"/>
    </source>
</evidence>
<dbReference type="SMART" id="SM00918">
    <property type="entry name" value="Lig_chan-Glu_bd"/>
    <property type="match status" value="1"/>
</dbReference>
<evidence type="ECO:0000256" key="4">
    <source>
        <dbReference type="ARBA" id="ARBA00022692"/>
    </source>
</evidence>
<keyword evidence="14" id="KW-0407">Ion channel</keyword>
<evidence type="ECO:0000313" key="21">
    <source>
        <dbReference type="Proteomes" id="UP000075901"/>
    </source>
</evidence>
<sequence>RAHFHLDIIELSKDEGFKKIATWDPTHGVNYTRSQGEVYSQIVESLQNKTFIVASRIGAPFLMFKEKKDGEFLEGNNRFEGYSLELIDGISKILGFQYRMELVPDGKYGSYNKITKKWDGLVKHLLDRYSQMNSFSKEYAHACRNLCDFVFEKKADLAVCDLTITYERRTAVDFTMPFMTLGISILYAKPVQQPKDLFSFLSPLSLDVWIYMATAYLGVSVLLFVLSRMAPADWENPHPCKQDNDEVENIWDMFNALWLTMGSIMGQGCDILPKAISTRLVAGMWWFFALIMLSSYTANLAAFLTMERMDATIESAEDLAKQSKIKYGVVMGGSTMAFFQTSNFSTYQRMWASMESARPSVFTKSNDEGRDRVIKGKRMYAFLMESTSLEYITERYCDLTQIGGLLDSKGYGIAMP</sequence>
<keyword evidence="6 17" id="KW-1133">Transmembrane helix</keyword>
<dbReference type="GO" id="GO:0045211">
    <property type="term" value="C:postsynaptic membrane"/>
    <property type="evidence" value="ECO:0007669"/>
    <property type="project" value="UniProtKB-SubCell"/>
</dbReference>
<evidence type="ECO:0000256" key="6">
    <source>
        <dbReference type="ARBA" id="ARBA00022989"/>
    </source>
</evidence>
<dbReference type="EnsemblMetazoa" id="AMAM001007-RA">
    <property type="protein sequence ID" value="AMAM001007-PA"/>
    <property type="gene ID" value="AMAM001007"/>
</dbReference>
<keyword evidence="9 17" id="KW-0472">Membrane</keyword>
<keyword evidence="21" id="KW-1185">Reference proteome</keyword>
<organism evidence="20 21">
    <name type="scientific">Anopheles maculatus</name>
    <dbReference type="NCBI Taxonomy" id="74869"/>
    <lineage>
        <taxon>Eukaryota</taxon>
        <taxon>Metazoa</taxon>
        <taxon>Ecdysozoa</taxon>
        <taxon>Arthropoda</taxon>
        <taxon>Hexapoda</taxon>
        <taxon>Insecta</taxon>
        <taxon>Pterygota</taxon>
        <taxon>Neoptera</taxon>
        <taxon>Endopterygota</taxon>
        <taxon>Diptera</taxon>
        <taxon>Nematocera</taxon>
        <taxon>Culicoidea</taxon>
        <taxon>Culicidae</taxon>
        <taxon>Anophelinae</taxon>
        <taxon>Anopheles</taxon>
        <taxon>Anopheles maculatus group</taxon>
    </lineage>
</organism>
<feature type="transmembrane region" description="Helical" evidence="17">
    <location>
        <begin position="208"/>
        <end position="226"/>
    </location>
</feature>
<comment type="similarity">
    <text evidence="1">Belongs to the glutamate-gated ion channel (TC 1.A.10.1) family.</text>
</comment>
<keyword evidence="3" id="KW-1003">Cell membrane</keyword>
<evidence type="ECO:0000256" key="12">
    <source>
        <dbReference type="ARBA" id="ARBA00023257"/>
    </source>
</evidence>
<keyword evidence="12" id="KW-0628">Postsynaptic cell membrane</keyword>
<keyword evidence="5" id="KW-0732">Signal</keyword>
<comment type="subcellular location">
    <subcellularLocation>
        <location evidence="15">Postsynaptic cell membrane</location>
        <topology evidence="15">Multi-pass membrane protein</topology>
    </subcellularLocation>
</comment>
<dbReference type="GO" id="GO:0004970">
    <property type="term" value="F:glutamate-gated receptor activity"/>
    <property type="evidence" value="ECO:0007669"/>
    <property type="project" value="UniProtKB-ARBA"/>
</dbReference>
<dbReference type="SUPFAM" id="SSF81324">
    <property type="entry name" value="Voltage-gated potassium channels"/>
    <property type="match status" value="1"/>
</dbReference>
<dbReference type="InterPro" id="IPR015683">
    <property type="entry name" value="Ionotropic_Glu_rcpt"/>
</dbReference>
<evidence type="ECO:0000256" key="2">
    <source>
        <dbReference type="ARBA" id="ARBA00022448"/>
    </source>
</evidence>
<keyword evidence="7" id="KW-0770">Synapse</keyword>
<dbReference type="FunFam" id="3.40.190.10:FF:000210">
    <property type="entry name" value="Glutamate receptor ionotropic, kainate 1"/>
    <property type="match status" value="1"/>
</dbReference>
<keyword evidence="4 17" id="KW-0812">Transmembrane</keyword>
<evidence type="ECO:0000256" key="10">
    <source>
        <dbReference type="ARBA" id="ARBA00023170"/>
    </source>
</evidence>
<feature type="domain" description="Ionotropic glutamate receptor C-terminal" evidence="18">
    <location>
        <begin position="50"/>
        <end position="416"/>
    </location>
</feature>
<keyword evidence="2" id="KW-0813">Transport</keyword>
<dbReference type="Gene3D" id="3.40.190.10">
    <property type="entry name" value="Periplasmic binding protein-like II"/>
    <property type="match status" value="1"/>
</dbReference>
<reference evidence="21" key="1">
    <citation type="submission" date="2013-09" db="EMBL/GenBank/DDBJ databases">
        <title>The Genome Sequence of Anopheles maculatus species B.</title>
        <authorList>
            <consortium name="The Broad Institute Genomics Platform"/>
            <person name="Neafsey D.E."/>
            <person name="Besansky N."/>
            <person name="Howell P."/>
            <person name="Walton C."/>
            <person name="Young S.K."/>
            <person name="Zeng Q."/>
            <person name="Gargeya S."/>
            <person name="Fitzgerald M."/>
            <person name="Haas B."/>
            <person name="Abouelleil A."/>
            <person name="Allen A.W."/>
            <person name="Alvarado L."/>
            <person name="Arachchi H.M."/>
            <person name="Berlin A.M."/>
            <person name="Chapman S.B."/>
            <person name="Gainer-Dewar J."/>
            <person name="Goldberg J."/>
            <person name="Griggs A."/>
            <person name="Gujja S."/>
            <person name="Hansen M."/>
            <person name="Howarth C."/>
            <person name="Imamovic A."/>
            <person name="Ireland A."/>
            <person name="Larimer J."/>
            <person name="McCowan C."/>
            <person name="Murphy C."/>
            <person name="Pearson M."/>
            <person name="Poon T.W."/>
            <person name="Priest M."/>
            <person name="Roberts A."/>
            <person name="Saif S."/>
            <person name="Shea T."/>
            <person name="Sisk P."/>
            <person name="Sykes S."/>
            <person name="Wortman J."/>
            <person name="Nusbaum C."/>
            <person name="Birren B."/>
        </authorList>
    </citation>
    <scope>NUCLEOTIDE SEQUENCE [LARGE SCALE GENOMIC DNA]</scope>
    <source>
        <strain evidence="21">maculatus3</strain>
    </source>
</reference>
<dbReference type="Proteomes" id="UP000075901">
    <property type="component" value="Unassembled WGS sequence"/>
</dbReference>
<dbReference type="AlphaFoldDB" id="A0A182S750"/>
<evidence type="ECO:0000256" key="5">
    <source>
        <dbReference type="ARBA" id="ARBA00022729"/>
    </source>
</evidence>
<feature type="transmembrane region" description="Helical" evidence="17">
    <location>
        <begin position="284"/>
        <end position="305"/>
    </location>
</feature>
<dbReference type="FunFam" id="1.10.287.70:FF:000064">
    <property type="entry name" value="Glutamate receptor ionotropic, kainate"/>
    <property type="match status" value="1"/>
</dbReference>
<keyword evidence="10" id="KW-0675">Receptor</keyword>
<accession>A0A182S750</accession>
<evidence type="ECO:0000256" key="9">
    <source>
        <dbReference type="ARBA" id="ARBA00023136"/>
    </source>
</evidence>
<proteinExistence type="inferred from homology"/>
<evidence type="ECO:0000259" key="18">
    <source>
        <dbReference type="SMART" id="SM00079"/>
    </source>
</evidence>
<protein>
    <recommendedName>
        <fullName evidence="16">Glutamate receptor 1</fullName>
    </recommendedName>
</protein>
<keyword evidence="8" id="KW-0406">Ion transport</keyword>
<dbReference type="Pfam" id="PF00060">
    <property type="entry name" value="Lig_chan"/>
    <property type="match status" value="1"/>
</dbReference>
<dbReference type="GO" id="GO:0008328">
    <property type="term" value="C:ionotropic glutamate receptor complex"/>
    <property type="evidence" value="ECO:0007669"/>
    <property type="project" value="UniProtKB-ARBA"/>
</dbReference>
<dbReference type="Gene3D" id="1.10.287.70">
    <property type="match status" value="1"/>
</dbReference>
<dbReference type="InterPro" id="IPR001320">
    <property type="entry name" value="Iontro_rcpt_C"/>
</dbReference>
<evidence type="ECO:0000256" key="14">
    <source>
        <dbReference type="ARBA" id="ARBA00023303"/>
    </source>
</evidence>
<keyword evidence="13" id="KW-1071">Ligand-gated ion channel</keyword>
<feature type="domain" description="Ionotropic glutamate receptor L-glutamate and glycine-binding" evidence="19">
    <location>
        <begin position="60"/>
        <end position="127"/>
    </location>
</feature>
<evidence type="ECO:0000256" key="13">
    <source>
        <dbReference type="ARBA" id="ARBA00023286"/>
    </source>
</evidence>
<dbReference type="Pfam" id="PF10613">
    <property type="entry name" value="Lig_chan-Glu_bd"/>
    <property type="match status" value="2"/>
</dbReference>
<evidence type="ECO:0000256" key="7">
    <source>
        <dbReference type="ARBA" id="ARBA00023018"/>
    </source>
</evidence>
<dbReference type="SMART" id="SM00079">
    <property type="entry name" value="PBPe"/>
    <property type="match status" value="1"/>
</dbReference>
<dbReference type="PANTHER" id="PTHR18966">
    <property type="entry name" value="IONOTROPIC GLUTAMATE RECEPTOR"/>
    <property type="match status" value="1"/>
</dbReference>
<evidence type="ECO:0000259" key="19">
    <source>
        <dbReference type="SMART" id="SM00918"/>
    </source>
</evidence>
<keyword evidence="11" id="KW-0325">Glycoprotein</keyword>
<dbReference type="VEuPathDB" id="VectorBase:AMAM001007"/>
<name>A0A182S750_9DIPT</name>
<evidence type="ECO:0000256" key="17">
    <source>
        <dbReference type="SAM" id="Phobius"/>
    </source>
</evidence>
<dbReference type="SUPFAM" id="SSF53850">
    <property type="entry name" value="Periplasmic binding protein-like II"/>
    <property type="match status" value="1"/>
</dbReference>
<evidence type="ECO:0000256" key="11">
    <source>
        <dbReference type="ARBA" id="ARBA00023180"/>
    </source>
</evidence>
<evidence type="ECO:0000256" key="8">
    <source>
        <dbReference type="ARBA" id="ARBA00023065"/>
    </source>
</evidence>
<evidence type="ECO:0000256" key="1">
    <source>
        <dbReference type="ARBA" id="ARBA00008685"/>
    </source>
</evidence>
<dbReference type="InterPro" id="IPR019594">
    <property type="entry name" value="Glu/Gly-bd"/>
</dbReference>
<evidence type="ECO:0000256" key="15">
    <source>
        <dbReference type="ARBA" id="ARBA00034104"/>
    </source>
</evidence>
<dbReference type="FunFam" id="3.40.190.10:FF:000060">
    <property type="entry name" value="Glutamate receptor ionotropic, kainate 1"/>
    <property type="match status" value="1"/>
</dbReference>
<evidence type="ECO:0000256" key="16">
    <source>
        <dbReference type="ARBA" id="ARBA00072754"/>
    </source>
</evidence>
<reference evidence="20" key="2">
    <citation type="submission" date="2020-05" db="UniProtKB">
        <authorList>
            <consortium name="EnsemblMetazoa"/>
        </authorList>
    </citation>
    <scope>IDENTIFICATION</scope>
    <source>
        <strain evidence="20">maculatus3</strain>
    </source>
</reference>
<evidence type="ECO:0000256" key="3">
    <source>
        <dbReference type="ARBA" id="ARBA00022475"/>
    </source>
</evidence>